<gene>
    <name evidence="2" type="ORF">KSB_40740</name>
</gene>
<dbReference type="Pfam" id="PF03729">
    <property type="entry name" value="DUF308"/>
    <property type="match status" value="2"/>
</dbReference>
<feature type="transmembrane region" description="Helical" evidence="1">
    <location>
        <begin position="110"/>
        <end position="130"/>
    </location>
</feature>
<accession>A0ABQ3US93</accession>
<feature type="transmembrane region" description="Helical" evidence="1">
    <location>
        <begin position="57"/>
        <end position="79"/>
    </location>
</feature>
<evidence type="ECO:0008006" key="4">
    <source>
        <dbReference type="Google" id="ProtNLM"/>
    </source>
</evidence>
<comment type="caution">
    <text evidence="2">The sequence shown here is derived from an EMBL/GenBank/DDBJ whole genome shotgun (WGS) entry which is preliminary data.</text>
</comment>
<dbReference type="PANTHER" id="PTHR34989">
    <property type="entry name" value="PROTEIN HDED"/>
    <property type="match status" value="1"/>
</dbReference>
<keyword evidence="1" id="KW-0812">Transmembrane</keyword>
<feature type="transmembrane region" description="Helical" evidence="1">
    <location>
        <begin position="142"/>
        <end position="161"/>
    </location>
</feature>
<dbReference type="RefSeq" id="WP_201372173.1">
    <property type="nucleotide sequence ID" value="NZ_BNJG01000001.1"/>
</dbReference>
<evidence type="ECO:0000256" key="1">
    <source>
        <dbReference type="SAM" id="Phobius"/>
    </source>
</evidence>
<reference evidence="2 3" key="1">
    <citation type="journal article" date="2021" name="Int. J. Syst. Evol. Microbiol.">
        <title>Reticulibacter mediterranei gen. nov., sp. nov., within the new family Reticulibacteraceae fam. nov., and Ktedonospora formicarum gen. nov., sp. nov., Ktedonobacter robiniae sp. nov., Dictyobacter formicarum sp. nov. and Dictyobacter arantiisoli sp. nov., belonging to the class Ktedonobacteria.</title>
        <authorList>
            <person name="Yabe S."/>
            <person name="Zheng Y."/>
            <person name="Wang C.M."/>
            <person name="Sakai Y."/>
            <person name="Abe K."/>
            <person name="Yokota A."/>
            <person name="Donadio S."/>
            <person name="Cavaletti L."/>
            <person name="Monciardini P."/>
        </authorList>
    </citation>
    <scope>NUCLEOTIDE SEQUENCE [LARGE SCALE GENOMIC DNA]</scope>
    <source>
        <strain evidence="2 3">SOSP1-30</strain>
    </source>
</reference>
<dbReference type="InterPro" id="IPR052712">
    <property type="entry name" value="Acid_resist_chaperone_HdeD"/>
</dbReference>
<evidence type="ECO:0000313" key="3">
    <source>
        <dbReference type="Proteomes" id="UP000654345"/>
    </source>
</evidence>
<dbReference type="Proteomes" id="UP000654345">
    <property type="component" value="Unassembled WGS sequence"/>
</dbReference>
<dbReference type="InterPro" id="IPR005325">
    <property type="entry name" value="DUF308_memb"/>
</dbReference>
<feature type="transmembrane region" description="Helical" evidence="1">
    <location>
        <begin position="86"/>
        <end position="104"/>
    </location>
</feature>
<feature type="transmembrane region" description="Helical" evidence="1">
    <location>
        <begin position="167"/>
        <end position="191"/>
    </location>
</feature>
<keyword evidence="3" id="KW-1185">Reference proteome</keyword>
<name>A0ABQ3US93_9CHLR</name>
<protein>
    <recommendedName>
        <fullName evidence="4">HdeD family acid-resistance protein</fullName>
    </recommendedName>
</protein>
<keyword evidence="1" id="KW-1133">Transmembrane helix</keyword>
<evidence type="ECO:0000313" key="2">
    <source>
        <dbReference type="EMBL" id="GHO55599.1"/>
    </source>
</evidence>
<dbReference type="EMBL" id="BNJG01000001">
    <property type="protein sequence ID" value="GHO55599.1"/>
    <property type="molecule type" value="Genomic_DNA"/>
</dbReference>
<proteinExistence type="predicted"/>
<organism evidence="2 3">
    <name type="scientific">Ktedonobacter robiniae</name>
    <dbReference type="NCBI Taxonomy" id="2778365"/>
    <lineage>
        <taxon>Bacteria</taxon>
        <taxon>Bacillati</taxon>
        <taxon>Chloroflexota</taxon>
        <taxon>Ktedonobacteria</taxon>
        <taxon>Ktedonobacterales</taxon>
        <taxon>Ktedonobacteraceae</taxon>
        <taxon>Ktedonobacter</taxon>
    </lineage>
</organism>
<feature type="transmembrane region" description="Helical" evidence="1">
    <location>
        <begin position="31"/>
        <end position="51"/>
    </location>
</feature>
<keyword evidence="1" id="KW-0472">Membrane</keyword>
<dbReference type="PANTHER" id="PTHR34989:SF1">
    <property type="entry name" value="PROTEIN HDED"/>
    <property type="match status" value="1"/>
</dbReference>
<sequence>MHQIAHLDNTSRVQTVGRLIEYHTTASSTSVWWFVMIAGIAAIVVGVLLLISPGTTLLVLVQLLGVYWLVTGVLAFANLCIDRTLWGWKLISGVLGVVAGLLVLRNPLLSAIFVPKLLVIFLAIDAFVMGMTQNIHAFRGGGSSLAILGIMNVIFAIILLLNPLIGVLLLPILLGIIAVIGGGLAAIRAFASRPRQTPLQPPGTQPV</sequence>